<proteinExistence type="predicted"/>
<reference evidence="2" key="2">
    <citation type="submission" date="2020-04" db="EMBL/GenBank/DDBJ databases">
        <authorList>
            <person name="Grover C.E."/>
            <person name="Arick M.A. II"/>
            <person name="Thrash A."/>
            <person name="Conover J.L."/>
            <person name="Sanders W.S."/>
            <person name="Peterson D.G."/>
            <person name="Scheffler J.A."/>
            <person name="Scheffler B.E."/>
            <person name="Wendel J.F."/>
        </authorList>
    </citation>
    <scope>NUCLEOTIDE SEQUENCE</scope>
    <source>
        <strain evidence="2">57</strain>
        <tissue evidence="2">Leaf</tissue>
    </source>
</reference>
<evidence type="ECO:0000313" key="3">
    <source>
        <dbReference type="Proteomes" id="UP000593573"/>
    </source>
</evidence>
<evidence type="ECO:0000256" key="1">
    <source>
        <dbReference type="SAM" id="MobiDB-lite"/>
    </source>
</evidence>
<dbReference type="AlphaFoldDB" id="A0A7J8W6J1"/>
<organism evidence="2 3">
    <name type="scientific">Gossypium klotzschianum</name>
    <dbReference type="NCBI Taxonomy" id="34286"/>
    <lineage>
        <taxon>Eukaryota</taxon>
        <taxon>Viridiplantae</taxon>
        <taxon>Streptophyta</taxon>
        <taxon>Embryophyta</taxon>
        <taxon>Tracheophyta</taxon>
        <taxon>Spermatophyta</taxon>
        <taxon>Magnoliopsida</taxon>
        <taxon>eudicotyledons</taxon>
        <taxon>Gunneridae</taxon>
        <taxon>Pentapetalae</taxon>
        <taxon>rosids</taxon>
        <taxon>malvids</taxon>
        <taxon>Malvales</taxon>
        <taxon>Malvaceae</taxon>
        <taxon>Malvoideae</taxon>
        <taxon>Gossypium</taxon>
    </lineage>
</organism>
<protein>
    <submittedName>
        <fullName evidence="2">Uncharacterized protein</fullName>
    </submittedName>
</protein>
<feature type="region of interest" description="Disordered" evidence="1">
    <location>
        <begin position="1"/>
        <end position="21"/>
    </location>
</feature>
<evidence type="ECO:0000313" key="2">
    <source>
        <dbReference type="EMBL" id="MBA0670608.1"/>
    </source>
</evidence>
<accession>A0A7J8W6J1</accession>
<name>A0A7J8W6J1_9ROSI</name>
<gene>
    <name evidence="2" type="ORF">Goklo_029684</name>
</gene>
<dbReference type="EMBL" id="JABFAB010237363">
    <property type="protein sequence ID" value="MBA0670610.1"/>
    <property type="molecule type" value="Genomic_DNA"/>
</dbReference>
<keyword evidence="3" id="KW-1185">Reference proteome</keyword>
<reference evidence="2 3" key="1">
    <citation type="journal article" date="2019" name="Genome Biol. Evol.">
        <title>Insights into the evolution of the New World diploid cottons (Gossypium, subgenus Houzingenia) based on genome sequencing.</title>
        <authorList>
            <person name="Grover C.E."/>
            <person name="Arick M.A. 2nd"/>
            <person name="Thrash A."/>
            <person name="Conover J.L."/>
            <person name="Sanders W.S."/>
            <person name="Peterson D.G."/>
            <person name="Frelichowski J.E."/>
            <person name="Scheffler J.A."/>
            <person name="Scheffler B.E."/>
            <person name="Wendel J.F."/>
        </authorList>
    </citation>
    <scope>NUCLEOTIDE SEQUENCE [LARGE SCALE GENOMIC DNA]</scope>
    <source>
        <strain evidence="2">57</strain>
        <tissue evidence="2">Leaf</tissue>
    </source>
</reference>
<dbReference type="EMBL" id="JABFAB010237363">
    <property type="protein sequence ID" value="MBA0670608.1"/>
    <property type="molecule type" value="Genomic_DNA"/>
</dbReference>
<dbReference type="OrthoDB" id="1430424at2759"/>
<dbReference type="Proteomes" id="UP000593573">
    <property type="component" value="Unassembled WGS sequence"/>
</dbReference>
<comment type="caution">
    <text evidence="2">The sequence shown here is derived from an EMBL/GenBank/DDBJ whole genome shotgun (WGS) entry which is preliminary data.</text>
</comment>
<sequence length="21" mass="2538">MHSLEEPERFNSSTSRREEES</sequence>